<dbReference type="Pfam" id="PF00213">
    <property type="entry name" value="OSCP"/>
    <property type="match status" value="1"/>
</dbReference>
<dbReference type="GO" id="GO:0046933">
    <property type="term" value="F:proton-transporting ATP synthase activity, rotational mechanism"/>
    <property type="evidence" value="ECO:0007669"/>
    <property type="project" value="UniProtKB-UniRule"/>
</dbReference>
<comment type="function">
    <text evidence="8">This protein is part of the stalk that links CF(0) to CF(1). It either transmits conformational changes from CF(0) to CF(1) or is implicated in proton conduction.</text>
</comment>
<comment type="caution">
    <text evidence="9">The sequence shown here is derived from an EMBL/GenBank/DDBJ whole genome shotgun (WGS) entry which is preliminary data.</text>
</comment>
<dbReference type="InterPro" id="IPR020781">
    <property type="entry name" value="ATPase_OSCP/d_CS"/>
</dbReference>
<gene>
    <name evidence="8" type="primary">atpH</name>
    <name evidence="9" type="ORF">HCN83_07300</name>
</gene>
<keyword evidence="7 8" id="KW-0066">ATP synthesis</keyword>
<keyword evidence="4 8" id="KW-0406">Ion transport</keyword>
<keyword evidence="5 8" id="KW-0472">Membrane</keyword>
<dbReference type="RefSeq" id="WP_168005919.1">
    <property type="nucleotide sequence ID" value="NZ_JAATHJ010000008.1"/>
</dbReference>
<evidence type="ECO:0000256" key="5">
    <source>
        <dbReference type="ARBA" id="ARBA00023136"/>
    </source>
</evidence>
<evidence type="ECO:0000256" key="6">
    <source>
        <dbReference type="ARBA" id="ARBA00023196"/>
    </source>
</evidence>
<evidence type="ECO:0000256" key="1">
    <source>
        <dbReference type="ARBA" id="ARBA00004370"/>
    </source>
</evidence>
<accession>A0A969PND1</accession>
<keyword evidence="10" id="KW-1185">Reference proteome</keyword>
<protein>
    <recommendedName>
        <fullName evidence="8">ATP synthase subunit delta</fullName>
    </recommendedName>
    <alternativeName>
        <fullName evidence="8">ATP synthase F(1) sector subunit delta</fullName>
    </alternativeName>
    <alternativeName>
        <fullName evidence="8">F-type ATPase subunit delta</fullName>
        <shortName evidence="8">F-ATPase subunit delta</shortName>
    </alternativeName>
</protein>
<evidence type="ECO:0000313" key="9">
    <source>
        <dbReference type="EMBL" id="NJP37392.1"/>
    </source>
</evidence>
<dbReference type="AlphaFoldDB" id="A0A969PND1"/>
<dbReference type="PROSITE" id="PS00389">
    <property type="entry name" value="ATPASE_DELTA"/>
    <property type="match status" value="1"/>
</dbReference>
<dbReference type="GO" id="GO:0045259">
    <property type="term" value="C:proton-transporting ATP synthase complex"/>
    <property type="evidence" value="ECO:0007669"/>
    <property type="project" value="UniProtKB-KW"/>
</dbReference>
<dbReference type="InterPro" id="IPR026015">
    <property type="entry name" value="ATP_synth_OSCP/delta_N_sf"/>
</dbReference>
<keyword evidence="6 8" id="KW-0139">CF(1)</keyword>
<dbReference type="HAMAP" id="MF_01416">
    <property type="entry name" value="ATP_synth_delta_bact"/>
    <property type="match status" value="1"/>
</dbReference>
<comment type="function">
    <text evidence="8">F(1)F(0) ATP synthase produces ATP from ADP in the presence of a proton or sodium gradient. F-type ATPases consist of two structural domains, F(1) containing the extramembraneous catalytic core and F(0) containing the membrane proton channel, linked together by a central stalk and a peripheral stalk. During catalysis, ATP synthesis in the catalytic domain of F(1) is coupled via a rotary mechanism of the central stalk subunits to proton translocation.</text>
</comment>
<comment type="subcellular location">
    <subcellularLocation>
        <location evidence="8">Cell membrane</location>
        <topology evidence="8">Peripheral membrane protein</topology>
    </subcellularLocation>
    <subcellularLocation>
        <location evidence="1">Membrane</location>
    </subcellularLocation>
</comment>
<keyword evidence="3 8" id="KW-0375">Hydrogen ion transport</keyword>
<keyword evidence="2 8" id="KW-0813">Transport</keyword>
<evidence type="ECO:0000256" key="4">
    <source>
        <dbReference type="ARBA" id="ARBA00023065"/>
    </source>
</evidence>
<dbReference type="NCBIfam" id="TIGR01145">
    <property type="entry name" value="ATP_synt_delta"/>
    <property type="match status" value="1"/>
</dbReference>
<evidence type="ECO:0000256" key="7">
    <source>
        <dbReference type="ARBA" id="ARBA00023310"/>
    </source>
</evidence>
<dbReference type="SUPFAM" id="SSF47928">
    <property type="entry name" value="N-terminal domain of the delta subunit of the F1F0-ATP synthase"/>
    <property type="match status" value="1"/>
</dbReference>
<dbReference type="GO" id="GO:0005886">
    <property type="term" value="C:plasma membrane"/>
    <property type="evidence" value="ECO:0007669"/>
    <property type="project" value="UniProtKB-SubCell"/>
</dbReference>
<keyword evidence="8" id="KW-1003">Cell membrane</keyword>
<sequence>MMRHPIGVRYATALFELAQEQGTLDTTLEDLDTVAQVTQDTNLLDEVFRHPKMTNIRKKEILDQAFSGKVSQQVVNLLKVLVDNQRESLFSAIADNFKALTYEAQGVAEAVVHSAKPLSEAEKNAVADVFAKRSGKQKLTIHNITDKDVIGGLRVRIGDTVYDGTVANQLARIHERMTAGISR</sequence>
<evidence type="ECO:0000256" key="3">
    <source>
        <dbReference type="ARBA" id="ARBA00022781"/>
    </source>
</evidence>
<dbReference type="Gene3D" id="1.10.520.20">
    <property type="entry name" value="N-terminal domain of the delta subunit of the F1F0-ATP synthase"/>
    <property type="match status" value="1"/>
</dbReference>
<organism evidence="9 10">
    <name type="scientific">Alkalicoccus luteus</name>
    <dbReference type="NCBI Taxonomy" id="1237094"/>
    <lineage>
        <taxon>Bacteria</taxon>
        <taxon>Bacillati</taxon>
        <taxon>Bacillota</taxon>
        <taxon>Bacilli</taxon>
        <taxon>Bacillales</taxon>
        <taxon>Bacillaceae</taxon>
        <taxon>Alkalicoccus</taxon>
    </lineage>
</organism>
<dbReference type="EMBL" id="JAATHJ010000008">
    <property type="protein sequence ID" value="NJP37392.1"/>
    <property type="molecule type" value="Genomic_DNA"/>
</dbReference>
<comment type="similarity">
    <text evidence="8">Belongs to the ATPase delta chain family.</text>
</comment>
<reference evidence="9 10" key="1">
    <citation type="submission" date="2020-03" db="EMBL/GenBank/DDBJ databases">
        <title>Assessment of the enzymatic potential of alkaline-tolerant lipase obtained from Bacillus luteus H11 (technogenic soil) for the bioremediation of saline soils contaminated with petroleum substances.</title>
        <authorList>
            <person name="Kalwasinska A."/>
        </authorList>
    </citation>
    <scope>NUCLEOTIDE SEQUENCE [LARGE SCALE GENOMIC DNA]</scope>
    <source>
        <strain evidence="9 10">H11</strain>
    </source>
</reference>
<proteinExistence type="inferred from homology"/>
<dbReference type="PANTHER" id="PTHR11910">
    <property type="entry name" value="ATP SYNTHASE DELTA CHAIN"/>
    <property type="match status" value="1"/>
</dbReference>
<dbReference type="NCBIfam" id="NF004403">
    <property type="entry name" value="PRK05758.2-4"/>
    <property type="match status" value="1"/>
</dbReference>
<name>A0A969PND1_9BACI</name>
<dbReference type="InterPro" id="IPR000711">
    <property type="entry name" value="ATPase_OSCP/dsu"/>
</dbReference>
<evidence type="ECO:0000256" key="2">
    <source>
        <dbReference type="ARBA" id="ARBA00022448"/>
    </source>
</evidence>
<dbReference type="Proteomes" id="UP000752012">
    <property type="component" value="Unassembled WGS sequence"/>
</dbReference>
<dbReference type="PRINTS" id="PR00125">
    <property type="entry name" value="ATPASEDELTA"/>
</dbReference>
<evidence type="ECO:0000313" key="10">
    <source>
        <dbReference type="Proteomes" id="UP000752012"/>
    </source>
</evidence>
<evidence type="ECO:0000256" key="8">
    <source>
        <dbReference type="HAMAP-Rule" id="MF_01416"/>
    </source>
</evidence>